<dbReference type="AlphaFoldDB" id="W2T2Q9"/>
<name>W2T2Q9_NECAM</name>
<accession>W2T2Q9</accession>
<dbReference type="KEGG" id="nai:NECAME_11781"/>
<proteinExistence type="predicted"/>
<dbReference type="EMBL" id="KI660237">
    <property type="protein sequence ID" value="ETN76275.1"/>
    <property type="molecule type" value="Genomic_DNA"/>
</dbReference>
<dbReference type="PANTHER" id="PTHR47331">
    <property type="entry name" value="PHD-TYPE DOMAIN-CONTAINING PROTEIN"/>
    <property type="match status" value="1"/>
</dbReference>
<evidence type="ECO:0000313" key="3">
    <source>
        <dbReference type="Proteomes" id="UP000053676"/>
    </source>
</evidence>
<dbReference type="PANTHER" id="PTHR47331:SF1">
    <property type="entry name" value="GAG-LIKE PROTEIN"/>
    <property type="match status" value="1"/>
</dbReference>
<dbReference type="OMA" id="WSNIAST"/>
<dbReference type="InterPro" id="IPR040676">
    <property type="entry name" value="DUF5641"/>
</dbReference>
<gene>
    <name evidence="2" type="ORF">NECAME_11781</name>
</gene>
<evidence type="ECO:0000259" key="1">
    <source>
        <dbReference type="Pfam" id="PF18701"/>
    </source>
</evidence>
<feature type="domain" description="DUF5641" evidence="1">
    <location>
        <begin position="32"/>
        <end position="123"/>
    </location>
</feature>
<protein>
    <recommendedName>
        <fullName evidence="1">DUF5641 domain-containing protein</fullName>
    </recommendedName>
</protein>
<organism evidence="2 3">
    <name type="scientific">Necator americanus</name>
    <name type="common">Human hookworm</name>
    <dbReference type="NCBI Taxonomy" id="51031"/>
    <lineage>
        <taxon>Eukaryota</taxon>
        <taxon>Metazoa</taxon>
        <taxon>Ecdysozoa</taxon>
        <taxon>Nematoda</taxon>
        <taxon>Chromadorea</taxon>
        <taxon>Rhabditida</taxon>
        <taxon>Rhabditina</taxon>
        <taxon>Rhabditomorpha</taxon>
        <taxon>Strongyloidea</taxon>
        <taxon>Ancylostomatidae</taxon>
        <taxon>Bunostominae</taxon>
        <taxon>Necator</taxon>
    </lineage>
</organism>
<keyword evidence="3" id="KW-1185">Reference proteome</keyword>
<dbReference type="OrthoDB" id="5870116at2759"/>
<reference evidence="3" key="1">
    <citation type="journal article" date="2014" name="Nat. Genet.">
        <title>Genome of the human hookworm Necator americanus.</title>
        <authorList>
            <person name="Tang Y.T."/>
            <person name="Gao X."/>
            <person name="Rosa B.A."/>
            <person name="Abubucker S."/>
            <person name="Hallsworth-Pepin K."/>
            <person name="Martin J."/>
            <person name="Tyagi R."/>
            <person name="Heizer E."/>
            <person name="Zhang X."/>
            <person name="Bhonagiri-Palsikar V."/>
            <person name="Minx P."/>
            <person name="Warren W.C."/>
            <person name="Wang Q."/>
            <person name="Zhan B."/>
            <person name="Hotez P.J."/>
            <person name="Sternberg P.W."/>
            <person name="Dougall A."/>
            <person name="Gaze S.T."/>
            <person name="Mulvenna J."/>
            <person name="Sotillo J."/>
            <person name="Ranganathan S."/>
            <person name="Rabelo E.M."/>
            <person name="Wilson R.K."/>
            <person name="Felgner P.L."/>
            <person name="Bethony J."/>
            <person name="Hawdon J.M."/>
            <person name="Gasser R.B."/>
            <person name="Loukas A."/>
            <person name="Mitreva M."/>
        </authorList>
    </citation>
    <scope>NUCLEOTIDE SEQUENCE [LARGE SCALE GENOMIC DNA]</scope>
</reference>
<sequence length="128" mass="14888">MEAHGQYHRGFTHTISTVREQYYGATSTTAIRLADYFWQIWKAQYLTGLREHHKLQVDNKRGTTMKPQEGEVVLLCDSLQPRNTWEIGRIVELRANAADTVREVLTLSHKTRLRRPVNRVVQLEKGSK</sequence>
<dbReference type="Pfam" id="PF18701">
    <property type="entry name" value="DUF5641"/>
    <property type="match status" value="1"/>
</dbReference>
<evidence type="ECO:0000313" key="2">
    <source>
        <dbReference type="EMBL" id="ETN76275.1"/>
    </source>
</evidence>
<dbReference type="Proteomes" id="UP000053676">
    <property type="component" value="Unassembled WGS sequence"/>
</dbReference>